<dbReference type="Pfam" id="PF26639">
    <property type="entry name" value="Het-6_barrel"/>
    <property type="match status" value="1"/>
</dbReference>
<organism evidence="2 3">
    <name type="scientific">Podospora aff. communis PSN243</name>
    <dbReference type="NCBI Taxonomy" id="3040156"/>
    <lineage>
        <taxon>Eukaryota</taxon>
        <taxon>Fungi</taxon>
        <taxon>Dikarya</taxon>
        <taxon>Ascomycota</taxon>
        <taxon>Pezizomycotina</taxon>
        <taxon>Sordariomycetes</taxon>
        <taxon>Sordariomycetidae</taxon>
        <taxon>Sordariales</taxon>
        <taxon>Podosporaceae</taxon>
        <taxon>Podospora</taxon>
    </lineage>
</organism>
<dbReference type="PANTHER" id="PTHR24148">
    <property type="entry name" value="ANKYRIN REPEAT DOMAIN-CONTAINING PROTEIN 39 HOMOLOG-RELATED"/>
    <property type="match status" value="1"/>
</dbReference>
<keyword evidence="3" id="KW-1185">Reference proteome</keyword>
<comment type="caution">
    <text evidence="2">The sequence shown here is derived from an EMBL/GenBank/DDBJ whole genome shotgun (WGS) entry which is preliminary data.</text>
</comment>
<dbReference type="AlphaFoldDB" id="A0AAV9GQN9"/>
<protein>
    <submittedName>
        <fullName evidence="2">Heterokaryon incompatibility protein-domain-containing protein</fullName>
    </submittedName>
</protein>
<feature type="non-terminal residue" evidence="2">
    <location>
        <position position="582"/>
    </location>
</feature>
<evidence type="ECO:0000259" key="1">
    <source>
        <dbReference type="Pfam" id="PF06985"/>
    </source>
</evidence>
<sequence>MSPWRHDEIYQPLQSGWIRLAVLHPGSPGDSITVTLKPAQLSPQPSQYYEALSYVWGMVTETEKVIVNGFRISVTPNLLLALQRLRFTDRARTLWVDAVCINQDDVAEKSHQVEQMATVYKLADKVLIHLGPLKNSKDENAMDIIAAVDQPLTAEIACQVSDSIFKSPWFDRVWVVQEAALAKVAIVILGDKAVRWDCFTAWPMRVAPYRIDRIVPGILALPPRFQPVEGSLLQRLHETRPLKATDRRDKVFGLLGLIPDREPWIRLVDYGVRAETIFTSVAKCFVDHERSLRFLSAVHPIVGSSASRHTYSPLDQLRSPSWVPDWSVNPEITPIGIGRDSQEPYNAGGYPAVARATEDRLIAKGVLLDTVGWMGSSYGTVASDSGTRPHLRAHLCQPWLRLLSTVDEPGSRESDELRKVADWAMFFKAPTDSEPSTCCTDASVSFRAVTTAAPPTTLQREEIGCRRWKSKTGITALAELGKPLDRVCFGRRIFETESGLVGLGPDGMQPGDRIVVLLGGPTPYVIRRIKEDDRTHSFIGECYVLGAMGGEGLKHLHDELRVLGHYLGPCGAPICNAKLQDF</sequence>
<feature type="domain" description="Heterokaryon incompatibility" evidence="1">
    <location>
        <begin position="49"/>
        <end position="178"/>
    </location>
</feature>
<reference evidence="2" key="1">
    <citation type="journal article" date="2023" name="Mol. Phylogenet. Evol.">
        <title>Genome-scale phylogeny and comparative genomics of the fungal order Sordariales.</title>
        <authorList>
            <person name="Hensen N."/>
            <person name="Bonometti L."/>
            <person name="Westerberg I."/>
            <person name="Brannstrom I.O."/>
            <person name="Guillou S."/>
            <person name="Cros-Aarteil S."/>
            <person name="Calhoun S."/>
            <person name="Haridas S."/>
            <person name="Kuo A."/>
            <person name="Mondo S."/>
            <person name="Pangilinan J."/>
            <person name="Riley R."/>
            <person name="LaButti K."/>
            <person name="Andreopoulos B."/>
            <person name="Lipzen A."/>
            <person name="Chen C."/>
            <person name="Yan M."/>
            <person name="Daum C."/>
            <person name="Ng V."/>
            <person name="Clum A."/>
            <person name="Steindorff A."/>
            <person name="Ohm R.A."/>
            <person name="Martin F."/>
            <person name="Silar P."/>
            <person name="Natvig D.O."/>
            <person name="Lalanne C."/>
            <person name="Gautier V."/>
            <person name="Ament-Velasquez S.L."/>
            <person name="Kruys A."/>
            <person name="Hutchinson M.I."/>
            <person name="Powell A.J."/>
            <person name="Barry K."/>
            <person name="Miller A.N."/>
            <person name="Grigoriev I.V."/>
            <person name="Debuchy R."/>
            <person name="Gladieux P."/>
            <person name="Hiltunen Thoren M."/>
            <person name="Johannesson H."/>
        </authorList>
    </citation>
    <scope>NUCLEOTIDE SEQUENCE</scope>
    <source>
        <strain evidence="2">PSN243</strain>
    </source>
</reference>
<proteinExistence type="predicted"/>
<accession>A0AAV9GQN9</accession>
<dbReference type="EMBL" id="MU865929">
    <property type="protein sequence ID" value="KAK4451144.1"/>
    <property type="molecule type" value="Genomic_DNA"/>
</dbReference>
<dbReference type="InterPro" id="IPR052895">
    <property type="entry name" value="HetReg/Transcr_Mod"/>
</dbReference>
<gene>
    <name evidence="2" type="ORF">QBC34DRAFT_458623</name>
</gene>
<dbReference type="InterPro" id="IPR010730">
    <property type="entry name" value="HET"/>
</dbReference>
<dbReference type="PANTHER" id="PTHR24148:SF73">
    <property type="entry name" value="HET DOMAIN PROTEIN (AFU_ORTHOLOGUE AFUA_8G01020)"/>
    <property type="match status" value="1"/>
</dbReference>
<dbReference type="Proteomes" id="UP001321760">
    <property type="component" value="Unassembled WGS sequence"/>
</dbReference>
<dbReference type="Pfam" id="PF06985">
    <property type="entry name" value="HET"/>
    <property type="match status" value="1"/>
</dbReference>
<evidence type="ECO:0000313" key="3">
    <source>
        <dbReference type="Proteomes" id="UP001321760"/>
    </source>
</evidence>
<evidence type="ECO:0000313" key="2">
    <source>
        <dbReference type="EMBL" id="KAK4451144.1"/>
    </source>
</evidence>
<name>A0AAV9GQN9_9PEZI</name>
<reference evidence="2" key="2">
    <citation type="submission" date="2023-05" db="EMBL/GenBank/DDBJ databases">
        <authorList>
            <consortium name="Lawrence Berkeley National Laboratory"/>
            <person name="Steindorff A."/>
            <person name="Hensen N."/>
            <person name="Bonometti L."/>
            <person name="Westerberg I."/>
            <person name="Brannstrom I.O."/>
            <person name="Guillou S."/>
            <person name="Cros-Aarteil S."/>
            <person name="Calhoun S."/>
            <person name="Haridas S."/>
            <person name="Kuo A."/>
            <person name="Mondo S."/>
            <person name="Pangilinan J."/>
            <person name="Riley R."/>
            <person name="Labutti K."/>
            <person name="Andreopoulos B."/>
            <person name="Lipzen A."/>
            <person name="Chen C."/>
            <person name="Yanf M."/>
            <person name="Daum C."/>
            <person name="Ng V."/>
            <person name="Clum A."/>
            <person name="Ohm R."/>
            <person name="Martin F."/>
            <person name="Silar P."/>
            <person name="Natvig D."/>
            <person name="Lalanne C."/>
            <person name="Gautier V."/>
            <person name="Ament-Velasquez S.L."/>
            <person name="Kruys A."/>
            <person name="Hutchinson M.I."/>
            <person name="Powell A.J."/>
            <person name="Barry K."/>
            <person name="Miller A.N."/>
            <person name="Grigoriev I.V."/>
            <person name="Debuchy R."/>
            <person name="Gladieux P."/>
            <person name="Thoren M.H."/>
            <person name="Johannesson H."/>
        </authorList>
    </citation>
    <scope>NUCLEOTIDE SEQUENCE</scope>
    <source>
        <strain evidence="2">PSN243</strain>
    </source>
</reference>